<protein>
    <recommendedName>
        <fullName evidence="3">RING-type domain-containing protein</fullName>
    </recommendedName>
</protein>
<dbReference type="AlphaFoldDB" id="A0A4Y2N487"/>
<name>A0A4Y2N487_ARAVE</name>
<reference evidence="1 2" key="1">
    <citation type="journal article" date="2019" name="Sci. Rep.">
        <title>Orb-weaving spider Araneus ventricosus genome elucidates the spidroin gene catalogue.</title>
        <authorList>
            <person name="Kono N."/>
            <person name="Nakamura H."/>
            <person name="Ohtoshi R."/>
            <person name="Moran D.A.P."/>
            <person name="Shinohara A."/>
            <person name="Yoshida Y."/>
            <person name="Fujiwara M."/>
            <person name="Mori M."/>
            <person name="Tomita M."/>
            <person name="Arakawa K."/>
        </authorList>
    </citation>
    <scope>NUCLEOTIDE SEQUENCE [LARGE SCALE GENOMIC DNA]</scope>
</reference>
<accession>A0A4Y2N487</accession>
<evidence type="ECO:0000313" key="2">
    <source>
        <dbReference type="Proteomes" id="UP000499080"/>
    </source>
</evidence>
<organism evidence="1 2">
    <name type="scientific">Araneus ventricosus</name>
    <name type="common">Orbweaver spider</name>
    <name type="synonym">Epeira ventricosa</name>
    <dbReference type="NCBI Taxonomy" id="182803"/>
    <lineage>
        <taxon>Eukaryota</taxon>
        <taxon>Metazoa</taxon>
        <taxon>Ecdysozoa</taxon>
        <taxon>Arthropoda</taxon>
        <taxon>Chelicerata</taxon>
        <taxon>Arachnida</taxon>
        <taxon>Araneae</taxon>
        <taxon>Araneomorphae</taxon>
        <taxon>Entelegynae</taxon>
        <taxon>Araneoidea</taxon>
        <taxon>Araneidae</taxon>
        <taxon>Araneus</taxon>
    </lineage>
</organism>
<evidence type="ECO:0008006" key="3">
    <source>
        <dbReference type="Google" id="ProtNLM"/>
    </source>
</evidence>
<evidence type="ECO:0000313" key="1">
    <source>
        <dbReference type="EMBL" id="GBN33702.1"/>
    </source>
</evidence>
<dbReference type="Proteomes" id="UP000499080">
    <property type="component" value="Unassembled WGS sequence"/>
</dbReference>
<sequence length="298" mass="33697">MHTDGSSDVDLHQQKARTLVSKGAFYSNRLQRFNNCNGFELSVWMAKNGVLLASNFSEELQECHVETGYKTEQLEMAVVPLKNLLKVLESPKPTISDPCFPQMPLDIFAMNRQTSGIFALEVVQLQKFSNCNGLELSKWIAKNGVVPRTIFSEGLQERHAKTGSDPMKLLEICCWCQERISKKKFFDERRFALLRQCDCIICYGCIRKVTSTSGVVKGPVCCPSCFVESDTVAASARWIKGEEKLKFFETYSKSMGELGKYGQAFTPERTTLALYSKSMEQPSKYRDLHTRADDSCIL</sequence>
<dbReference type="EMBL" id="BGPR01008418">
    <property type="protein sequence ID" value="GBN33702.1"/>
    <property type="molecule type" value="Genomic_DNA"/>
</dbReference>
<comment type="caution">
    <text evidence="1">The sequence shown here is derived from an EMBL/GenBank/DDBJ whole genome shotgun (WGS) entry which is preliminary data.</text>
</comment>
<keyword evidence="2" id="KW-1185">Reference proteome</keyword>
<dbReference type="OrthoDB" id="6434278at2759"/>
<gene>
    <name evidence="1" type="ORF">AVEN_61568_1</name>
</gene>
<proteinExistence type="predicted"/>